<reference evidence="1 2" key="1">
    <citation type="submission" date="2014-03" db="EMBL/GenBank/DDBJ databases">
        <title>Bradyrhizobium valentinum sp. nov., isolated from effective nodules of Lupinus mariae-josephae, a lupine endemic of basic-lime soils in Eastern Spain.</title>
        <authorList>
            <person name="Duran D."/>
            <person name="Rey L."/>
            <person name="Navarro A."/>
            <person name="Busquets A."/>
            <person name="Imperial J."/>
            <person name="Ruiz-Argueso T."/>
        </authorList>
    </citation>
    <scope>NUCLEOTIDE SEQUENCE [LARGE SCALE GENOMIC DNA]</scope>
    <source>
        <strain evidence="1 2">PAC68</strain>
    </source>
</reference>
<dbReference type="Proteomes" id="UP000050863">
    <property type="component" value="Unassembled WGS sequence"/>
</dbReference>
<protein>
    <submittedName>
        <fullName evidence="1">Uncharacterized protein</fullName>
    </submittedName>
</protein>
<sequence>MLLKSTVNLASRFLASILSEMLPPTITLSPSLFLIIHPDKVVLSDNLSERRIDLSRDEVRTILDSARLARSSGQIRAIDFDGFTIEIDDGPPNHFDDLTIEIDGRPPSHPMIFDYHPISWIWKPSLVTLEPTTDYIGIDIKWASGRIRGFIENARVDLAYTELARIDAKSTTSGRSL</sequence>
<accession>A0A0R3L7P3</accession>
<organism evidence="1 2">
    <name type="scientific">Bradyrhizobium jicamae</name>
    <dbReference type="NCBI Taxonomy" id="280332"/>
    <lineage>
        <taxon>Bacteria</taxon>
        <taxon>Pseudomonadati</taxon>
        <taxon>Pseudomonadota</taxon>
        <taxon>Alphaproteobacteria</taxon>
        <taxon>Hyphomicrobiales</taxon>
        <taxon>Nitrobacteraceae</taxon>
        <taxon>Bradyrhizobium</taxon>
    </lineage>
</organism>
<comment type="caution">
    <text evidence="1">The sequence shown here is derived from an EMBL/GenBank/DDBJ whole genome shotgun (WGS) entry which is preliminary data.</text>
</comment>
<name>A0A0R3L7P3_9BRAD</name>
<evidence type="ECO:0000313" key="1">
    <source>
        <dbReference type="EMBL" id="KRR03953.1"/>
    </source>
</evidence>
<dbReference type="EMBL" id="LLXZ01000138">
    <property type="protein sequence ID" value="KRR03953.1"/>
    <property type="molecule type" value="Genomic_DNA"/>
</dbReference>
<gene>
    <name evidence="1" type="ORF">CQ12_24065</name>
</gene>
<proteinExistence type="predicted"/>
<dbReference type="AlphaFoldDB" id="A0A0R3L7P3"/>
<keyword evidence="2" id="KW-1185">Reference proteome</keyword>
<evidence type="ECO:0000313" key="2">
    <source>
        <dbReference type="Proteomes" id="UP000050863"/>
    </source>
</evidence>
<dbReference type="RefSeq" id="WP_057837475.1">
    <property type="nucleotide sequence ID" value="NZ_LLXZ01000138.1"/>
</dbReference>